<dbReference type="Proteomes" id="UP000494363">
    <property type="component" value="Unassembled WGS sequence"/>
</dbReference>
<dbReference type="InterPro" id="IPR021234">
    <property type="entry name" value="DUF2827"/>
</dbReference>
<organism evidence="1 2">
    <name type="scientific">Paraburkholderia humisilvae</name>
    <dbReference type="NCBI Taxonomy" id="627669"/>
    <lineage>
        <taxon>Bacteria</taxon>
        <taxon>Pseudomonadati</taxon>
        <taxon>Pseudomonadota</taxon>
        <taxon>Betaproteobacteria</taxon>
        <taxon>Burkholderiales</taxon>
        <taxon>Burkholderiaceae</taxon>
        <taxon>Paraburkholderia</taxon>
    </lineage>
</organism>
<dbReference type="Pfam" id="PF10933">
    <property type="entry name" value="DUF2827"/>
    <property type="match status" value="1"/>
</dbReference>
<reference evidence="1 2" key="1">
    <citation type="submission" date="2020-04" db="EMBL/GenBank/DDBJ databases">
        <authorList>
            <person name="De Canck E."/>
        </authorList>
    </citation>
    <scope>NUCLEOTIDE SEQUENCE [LARGE SCALE GENOMIC DNA]</scope>
    <source>
        <strain evidence="1 2">LMG 29542</strain>
    </source>
</reference>
<name>A0A6J5F6P5_9BURK</name>
<evidence type="ECO:0000313" key="2">
    <source>
        <dbReference type="Proteomes" id="UP000494363"/>
    </source>
</evidence>
<sequence>MRIGISVLTHAGQNIWENGLGQNVLFLADLLTDVEFVQSVILINCGDQEQLPPQVDARARALPLVKPCEAGDLVDVIIEMSGGLDVAWLDLMRARGKRVIFNCCGQPYVNLIEPIIFNRAPYAARYERCDEVWYLSKDTQHAPLLRMLFRCDAFEVPFLWDARFVTTRAQEIAPLGFKFGFQAPHGAGLRVAIFEPNVSVVKASSIPMLICEEAYRTDSRTVPAMHVLNTLHMTEHQTLLHLANSLDIVRQQRATFHGRHDVVGFMAQHGDAVVSHQWANEQNYNHLDVLHGDYPLIHNARWLRDAGYYYPDFDIAAGGQALVRAVGEHHKGLESYRGRTRDVYAKVSPAARVNREAYARRLWRLVRGRVSGGVGV</sequence>
<dbReference type="RefSeq" id="WP_175232496.1">
    <property type="nucleotide sequence ID" value="NZ_CADIKH010000071.1"/>
</dbReference>
<keyword evidence="2" id="KW-1185">Reference proteome</keyword>
<evidence type="ECO:0000313" key="1">
    <source>
        <dbReference type="EMBL" id="CAB3773252.1"/>
    </source>
</evidence>
<accession>A0A6J5F6P5</accession>
<dbReference type="AlphaFoldDB" id="A0A6J5F6P5"/>
<protein>
    <recommendedName>
        <fullName evidence="3">DUF2827 domain-containing protein</fullName>
    </recommendedName>
</protein>
<evidence type="ECO:0008006" key="3">
    <source>
        <dbReference type="Google" id="ProtNLM"/>
    </source>
</evidence>
<gene>
    <name evidence="1" type="ORF">LMG29542_07162</name>
</gene>
<proteinExistence type="predicted"/>
<dbReference type="EMBL" id="CADIKH010000071">
    <property type="protein sequence ID" value="CAB3773252.1"/>
    <property type="molecule type" value="Genomic_DNA"/>
</dbReference>